<evidence type="ECO:0000256" key="3">
    <source>
        <dbReference type="ARBA" id="ARBA00022448"/>
    </source>
</evidence>
<dbReference type="PROSITE" id="PS00216">
    <property type="entry name" value="SUGAR_TRANSPORT_1"/>
    <property type="match status" value="1"/>
</dbReference>
<feature type="transmembrane region" description="Helical" evidence="9">
    <location>
        <begin position="264"/>
        <end position="283"/>
    </location>
</feature>
<keyword evidence="4" id="KW-1003">Cell membrane</keyword>
<keyword evidence="7 9" id="KW-0472">Membrane</keyword>
<feature type="transmembrane region" description="Helical" evidence="9">
    <location>
        <begin position="216"/>
        <end position="235"/>
    </location>
</feature>
<evidence type="ECO:0000313" key="11">
    <source>
        <dbReference type="EMBL" id="GAA4972422.1"/>
    </source>
</evidence>
<keyword evidence="6 9" id="KW-1133">Transmembrane helix</keyword>
<dbReference type="PANTHER" id="PTHR23502">
    <property type="entry name" value="MAJOR FACILITATOR SUPERFAMILY"/>
    <property type="match status" value="1"/>
</dbReference>
<evidence type="ECO:0000256" key="4">
    <source>
        <dbReference type="ARBA" id="ARBA00022475"/>
    </source>
</evidence>
<evidence type="ECO:0000256" key="8">
    <source>
        <dbReference type="SAM" id="MobiDB-lite"/>
    </source>
</evidence>
<dbReference type="CDD" id="cd17320">
    <property type="entry name" value="MFS_MdfA_MDR_like"/>
    <property type="match status" value="1"/>
</dbReference>
<feature type="transmembrane region" description="Helical" evidence="9">
    <location>
        <begin position="128"/>
        <end position="150"/>
    </location>
</feature>
<feature type="transmembrane region" description="Helical" evidence="9">
    <location>
        <begin position="390"/>
        <end position="409"/>
    </location>
</feature>
<evidence type="ECO:0000256" key="2">
    <source>
        <dbReference type="ARBA" id="ARBA00006236"/>
    </source>
</evidence>
<dbReference type="Pfam" id="PF07690">
    <property type="entry name" value="MFS_1"/>
    <property type="match status" value="1"/>
</dbReference>
<proteinExistence type="inferred from homology"/>
<feature type="transmembrane region" description="Helical" evidence="9">
    <location>
        <begin position="96"/>
        <end position="116"/>
    </location>
</feature>
<evidence type="ECO:0000256" key="9">
    <source>
        <dbReference type="SAM" id="Phobius"/>
    </source>
</evidence>
<dbReference type="SUPFAM" id="SSF103473">
    <property type="entry name" value="MFS general substrate transporter"/>
    <property type="match status" value="1"/>
</dbReference>
<dbReference type="Gene3D" id="1.20.1720.10">
    <property type="entry name" value="Multidrug resistance protein D"/>
    <property type="match status" value="1"/>
</dbReference>
<evidence type="ECO:0000259" key="10">
    <source>
        <dbReference type="PROSITE" id="PS50850"/>
    </source>
</evidence>
<dbReference type="EMBL" id="BAABIL010000164">
    <property type="protein sequence ID" value="GAA4972422.1"/>
    <property type="molecule type" value="Genomic_DNA"/>
</dbReference>
<feature type="transmembrane region" description="Helical" evidence="9">
    <location>
        <begin position="59"/>
        <end position="76"/>
    </location>
</feature>
<reference evidence="12" key="1">
    <citation type="journal article" date="2019" name="Int. J. Syst. Evol. Microbiol.">
        <title>The Global Catalogue of Microorganisms (GCM) 10K type strain sequencing project: providing services to taxonomists for standard genome sequencing and annotation.</title>
        <authorList>
            <consortium name="The Broad Institute Genomics Platform"/>
            <consortium name="The Broad Institute Genome Sequencing Center for Infectious Disease"/>
            <person name="Wu L."/>
            <person name="Ma J."/>
        </authorList>
    </citation>
    <scope>NUCLEOTIDE SEQUENCE [LARGE SCALE GENOMIC DNA]</scope>
    <source>
        <strain evidence="12">JCM 18126</strain>
    </source>
</reference>
<feature type="transmembrane region" description="Helical" evidence="9">
    <location>
        <begin position="360"/>
        <end position="383"/>
    </location>
</feature>
<feature type="transmembrane region" description="Helical" evidence="9">
    <location>
        <begin position="156"/>
        <end position="177"/>
    </location>
</feature>
<feature type="transmembrane region" description="Helical" evidence="9">
    <location>
        <begin position="303"/>
        <end position="323"/>
    </location>
</feature>
<feature type="transmembrane region" description="Helical" evidence="9">
    <location>
        <begin position="421"/>
        <end position="442"/>
    </location>
</feature>
<sequence length="453" mass="45204">MRLTAEGEDMHDSAQHTGPPGQEAVAAGLPEAVAATAVPERAGAPAAGDRPELGTAQRWRAVLVLGSLIALGPLSIDTYLPALPALTRDLDASASAVQLTLTGTLVGLGLGQLVIGPLSDALGRRRPLLAGIALHIVASLLCAMAPNIAVLGVLRVLQGIGVAAASVVATAVVRDLFTGSTAAAVLSRLILVMGVAPVLAPSLGGAVLAVGSWRTVFHVLAVLGALLMLVALFALRETLPPQRRTPVGLRPVLRGYRELLGDRSLVGLMLVAGLTMAAVFAYVSGSPFVLQEGFGLDESTFALVFGAGAVGLVAASQWNVVLLRRWAPEAILSTALVAGALAGVVLVVTAVTGLGGMLGILLPLWVVLAVVALCGPNAAAVALSRHGERAGAAAALLGASQFGIGALVAPLTGAGGGGSALPMALTIAGTLLVAAVVARLVLRRGGEVAPATA</sequence>
<dbReference type="NCBIfam" id="TIGR00710">
    <property type="entry name" value="efflux_Bcr_CflA"/>
    <property type="match status" value="1"/>
</dbReference>
<dbReference type="PANTHER" id="PTHR23502:SF132">
    <property type="entry name" value="POLYAMINE TRANSPORTER 2-RELATED"/>
    <property type="match status" value="1"/>
</dbReference>
<feature type="transmembrane region" description="Helical" evidence="9">
    <location>
        <begin position="189"/>
        <end position="210"/>
    </location>
</feature>
<dbReference type="InterPro" id="IPR036259">
    <property type="entry name" value="MFS_trans_sf"/>
</dbReference>
<dbReference type="Proteomes" id="UP001501195">
    <property type="component" value="Unassembled WGS sequence"/>
</dbReference>
<keyword evidence="12" id="KW-1185">Reference proteome</keyword>
<keyword evidence="5 9" id="KW-0812">Transmembrane</keyword>
<accession>A0ABP9HK30</accession>
<evidence type="ECO:0000256" key="5">
    <source>
        <dbReference type="ARBA" id="ARBA00022692"/>
    </source>
</evidence>
<protein>
    <submittedName>
        <fullName evidence="11">Multidrug effflux MFS transporter</fullName>
    </submittedName>
</protein>
<comment type="caution">
    <text evidence="11">The sequence shown here is derived from an EMBL/GenBank/DDBJ whole genome shotgun (WGS) entry which is preliminary data.</text>
</comment>
<evidence type="ECO:0000256" key="1">
    <source>
        <dbReference type="ARBA" id="ARBA00004651"/>
    </source>
</evidence>
<feature type="domain" description="Major facilitator superfamily (MFS) profile" evidence="10">
    <location>
        <begin position="61"/>
        <end position="446"/>
    </location>
</feature>
<name>A0ABP9HK30_9ACTN</name>
<dbReference type="InterPro" id="IPR020846">
    <property type="entry name" value="MFS_dom"/>
</dbReference>
<evidence type="ECO:0000256" key="7">
    <source>
        <dbReference type="ARBA" id="ARBA00023136"/>
    </source>
</evidence>
<dbReference type="InterPro" id="IPR005829">
    <property type="entry name" value="Sugar_transporter_CS"/>
</dbReference>
<comment type="subcellular location">
    <subcellularLocation>
        <location evidence="1">Cell membrane</location>
        <topology evidence="1">Multi-pass membrane protein</topology>
    </subcellularLocation>
</comment>
<keyword evidence="3" id="KW-0813">Transport</keyword>
<dbReference type="PROSITE" id="PS50850">
    <property type="entry name" value="MFS"/>
    <property type="match status" value="1"/>
</dbReference>
<evidence type="ECO:0000313" key="12">
    <source>
        <dbReference type="Proteomes" id="UP001501195"/>
    </source>
</evidence>
<dbReference type="InterPro" id="IPR004812">
    <property type="entry name" value="Efflux_drug-R_Bcr/CmlA"/>
</dbReference>
<feature type="region of interest" description="Disordered" evidence="8">
    <location>
        <begin position="1"/>
        <end position="24"/>
    </location>
</feature>
<gene>
    <name evidence="11" type="ORF">GCM10023225_12480</name>
</gene>
<dbReference type="InterPro" id="IPR011701">
    <property type="entry name" value="MFS"/>
</dbReference>
<feature type="transmembrane region" description="Helical" evidence="9">
    <location>
        <begin position="330"/>
        <end position="354"/>
    </location>
</feature>
<comment type="similarity">
    <text evidence="2">Belongs to the major facilitator superfamily. Bcr/CmlA family.</text>
</comment>
<evidence type="ECO:0000256" key="6">
    <source>
        <dbReference type="ARBA" id="ARBA00022989"/>
    </source>
</evidence>
<organism evidence="11 12">
    <name type="scientific">Kineococcus glutinatus</name>
    <dbReference type="NCBI Taxonomy" id="1070872"/>
    <lineage>
        <taxon>Bacteria</taxon>
        <taxon>Bacillati</taxon>
        <taxon>Actinomycetota</taxon>
        <taxon>Actinomycetes</taxon>
        <taxon>Kineosporiales</taxon>
        <taxon>Kineosporiaceae</taxon>
        <taxon>Kineococcus</taxon>
    </lineage>
</organism>